<dbReference type="Gene3D" id="2.60.120.290">
    <property type="entry name" value="Spermadhesin, CUB domain"/>
    <property type="match status" value="1"/>
</dbReference>
<dbReference type="VEuPathDB" id="VectorBase:ISCP_016449"/>
<feature type="domain" description="CUB" evidence="2">
    <location>
        <begin position="15"/>
        <end position="104"/>
    </location>
</feature>
<dbReference type="HOGENOM" id="CLU_1972929_0_0_1"/>
<evidence type="ECO:0000256" key="1">
    <source>
        <dbReference type="ARBA" id="ARBA00023157"/>
    </source>
</evidence>
<dbReference type="EMBL" id="DS729020">
    <property type="protein sequence ID" value="EEC06897.1"/>
    <property type="molecule type" value="Genomic_DNA"/>
</dbReference>
<evidence type="ECO:0000313" key="3">
    <source>
        <dbReference type="EMBL" id="EEC06897.1"/>
    </source>
</evidence>
<accession>B7PJX5</accession>
<evidence type="ECO:0000313" key="4">
    <source>
        <dbReference type="EnsemblMetazoa" id="ISCW004050-PA"/>
    </source>
</evidence>
<organism>
    <name type="scientific">Ixodes scapularis</name>
    <name type="common">Black-legged tick</name>
    <name type="synonym">Deer tick</name>
    <dbReference type="NCBI Taxonomy" id="6945"/>
    <lineage>
        <taxon>Eukaryota</taxon>
        <taxon>Metazoa</taxon>
        <taxon>Ecdysozoa</taxon>
        <taxon>Arthropoda</taxon>
        <taxon>Chelicerata</taxon>
        <taxon>Arachnida</taxon>
        <taxon>Acari</taxon>
        <taxon>Parasitiformes</taxon>
        <taxon>Ixodida</taxon>
        <taxon>Ixodoidea</taxon>
        <taxon>Ixodidae</taxon>
        <taxon>Ixodinae</taxon>
        <taxon>Ixodes</taxon>
    </lineage>
</organism>
<dbReference type="Pfam" id="PF00431">
    <property type="entry name" value="CUB"/>
    <property type="match status" value="1"/>
</dbReference>
<gene>
    <name evidence="3" type="ORF">IscW_ISCW004050</name>
</gene>
<dbReference type="EMBL" id="ABJB011014191">
    <property type="status" value="NOT_ANNOTATED_CDS"/>
    <property type="molecule type" value="Genomic_DNA"/>
</dbReference>
<protein>
    <recommendedName>
        <fullName evidence="2">CUB domain-containing protein</fullName>
    </recommendedName>
</protein>
<evidence type="ECO:0000313" key="5">
    <source>
        <dbReference type="Proteomes" id="UP000001555"/>
    </source>
</evidence>
<dbReference type="VEuPathDB" id="VectorBase:ISCW004050"/>
<sequence>MRSHYLTLRDAKATMSVYSHKGNTLPRTVQKCRLQFQTESHAKLTLTFVKLDTTQKPFVCYMYLKLYMSDRPDVVCGRDASSKSISTTGPQMALEWVINSGGDKPGGIHMVLTSYRDSGEWGAMARP</sequence>
<dbReference type="VEuPathDB" id="VectorBase:ISCI004050"/>
<reference evidence="4" key="2">
    <citation type="submission" date="2020-05" db="UniProtKB">
        <authorList>
            <consortium name="EnsemblMetazoa"/>
        </authorList>
    </citation>
    <scope>IDENTIFICATION</scope>
    <source>
        <strain evidence="4">wikel</strain>
    </source>
</reference>
<evidence type="ECO:0000259" key="2">
    <source>
        <dbReference type="Pfam" id="PF00431"/>
    </source>
</evidence>
<dbReference type="Proteomes" id="UP000001555">
    <property type="component" value="Unassembled WGS sequence"/>
</dbReference>
<dbReference type="EnsemblMetazoa" id="ISCW004050-RA">
    <property type="protein sequence ID" value="ISCW004050-PA"/>
    <property type="gene ID" value="ISCW004050"/>
</dbReference>
<dbReference type="OrthoDB" id="6514358at2759"/>
<keyword evidence="1" id="KW-1015">Disulfide bond</keyword>
<dbReference type="PaxDb" id="6945-B7PJX5"/>
<proteinExistence type="predicted"/>
<dbReference type="InterPro" id="IPR000859">
    <property type="entry name" value="CUB_dom"/>
</dbReference>
<dbReference type="InParanoid" id="B7PJX5"/>
<reference evidence="3 5" key="1">
    <citation type="submission" date="2008-03" db="EMBL/GenBank/DDBJ databases">
        <title>Annotation of Ixodes scapularis.</title>
        <authorList>
            <consortium name="Ixodes scapularis Genome Project Consortium"/>
            <person name="Caler E."/>
            <person name="Hannick L.I."/>
            <person name="Bidwell S."/>
            <person name="Joardar V."/>
            <person name="Thiagarajan M."/>
            <person name="Amedeo P."/>
            <person name="Galinsky K.J."/>
            <person name="Schobel S."/>
            <person name="Inman J."/>
            <person name="Hostetler J."/>
            <person name="Miller J."/>
            <person name="Hammond M."/>
            <person name="Megy K."/>
            <person name="Lawson D."/>
            <person name="Kodira C."/>
            <person name="Sutton G."/>
            <person name="Meyer J."/>
            <person name="Hill C.A."/>
            <person name="Birren B."/>
            <person name="Nene V."/>
            <person name="Collins F."/>
            <person name="Alarcon-Chaidez F."/>
            <person name="Wikel S."/>
            <person name="Strausberg R."/>
        </authorList>
    </citation>
    <scope>NUCLEOTIDE SEQUENCE [LARGE SCALE GENOMIC DNA]</scope>
    <source>
        <strain evidence="5">Wikel</strain>
        <strain evidence="3">Wikel colony</strain>
    </source>
</reference>
<dbReference type="AlphaFoldDB" id="B7PJX5"/>
<keyword evidence="5" id="KW-1185">Reference proteome</keyword>
<name>B7PJX5_IXOSC</name>
<dbReference type="InterPro" id="IPR035914">
    <property type="entry name" value="Sperma_CUB_dom_sf"/>
</dbReference>